<organism evidence="1 2">
    <name type="scientific">Neisseria macacae ATCC 33926</name>
    <dbReference type="NCBI Taxonomy" id="997348"/>
    <lineage>
        <taxon>Bacteria</taxon>
        <taxon>Pseudomonadati</taxon>
        <taxon>Pseudomonadota</taxon>
        <taxon>Betaproteobacteria</taxon>
        <taxon>Neisseriales</taxon>
        <taxon>Neisseriaceae</taxon>
        <taxon>Neisseria</taxon>
    </lineage>
</organism>
<sequence>MIHHAASQMLYKQLNKATAIKKVVRKLKSYYSDDPSFISNL</sequence>
<dbReference type="EMBL" id="AFQE01000135">
    <property type="protein sequence ID" value="EGQ74724.1"/>
    <property type="molecule type" value="Genomic_DNA"/>
</dbReference>
<reference evidence="1 2" key="1">
    <citation type="submission" date="2011-05" db="EMBL/GenBank/DDBJ databases">
        <authorList>
            <person name="Muzny D."/>
            <person name="Qin X."/>
            <person name="Deng J."/>
            <person name="Jiang H."/>
            <person name="Liu Y."/>
            <person name="Qu J."/>
            <person name="Song X.-Z."/>
            <person name="Zhang L."/>
            <person name="Thornton R."/>
            <person name="Coyle M."/>
            <person name="Francisco L."/>
            <person name="Jackson L."/>
            <person name="Javaid M."/>
            <person name="Korchina V."/>
            <person name="Kovar C."/>
            <person name="Mata R."/>
            <person name="Mathew T."/>
            <person name="Ngo R."/>
            <person name="Nguyen L."/>
            <person name="Nguyen N."/>
            <person name="Okwuonu G."/>
            <person name="Ongeri F."/>
            <person name="Pham C."/>
            <person name="Simmons D."/>
            <person name="Wilczek-Boney K."/>
            <person name="Hale W."/>
            <person name="Jakkamsetti A."/>
            <person name="Pham P."/>
            <person name="Ruth R."/>
            <person name="San Lucas F."/>
            <person name="Warren J."/>
            <person name="Zhang J."/>
            <person name="Zhao Z."/>
            <person name="Zhou C."/>
            <person name="Zhu D."/>
            <person name="Lee S."/>
            <person name="Bess C."/>
            <person name="Blankenburg K."/>
            <person name="Forbes L."/>
            <person name="Fu Q."/>
            <person name="Gubbala S."/>
            <person name="Hirani K."/>
            <person name="Jayaseelan J.C."/>
            <person name="Lara F."/>
            <person name="Munidasa M."/>
            <person name="Palculict T."/>
            <person name="Patil S."/>
            <person name="Pu L.-L."/>
            <person name="Saada N."/>
            <person name="Tang L."/>
            <person name="Weissenberger G."/>
            <person name="Zhu Y."/>
            <person name="Hemphill L."/>
            <person name="Shang Y."/>
            <person name="Youmans B."/>
            <person name="Ayvaz T."/>
            <person name="Ross M."/>
            <person name="Santibanez J."/>
            <person name="Aqrawi P."/>
            <person name="Gross S."/>
            <person name="Joshi V."/>
            <person name="Fowler G."/>
            <person name="Nazareth L."/>
            <person name="Reid J."/>
            <person name="Worley K."/>
            <person name="Petrosino J."/>
            <person name="Highlander S."/>
            <person name="Gibbs R."/>
        </authorList>
    </citation>
    <scope>NUCLEOTIDE SEQUENCE [LARGE SCALE GENOMIC DNA]</scope>
    <source>
        <strain evidence="1 2">ATCC 33926</strain>
    </source>
</reference>
<gene>
    <name evidence="1" type="ORF">HMPREF9418_2668</name>
</gene>
<proteinExistence type="predicted"/>
<evidence type="ECO:0000313" key="2">
    <source>
        <dbReference type="Proteomes" id="UP000004982"/>
    </source>
</evidence>
<dbReference type="AlphaFoldDB" id="A0AA36UGI2"/>
<comment type="caution">
    <text evidence="1">The sequence shown here is derived from an EMBL/GenBank/DDBJ whole genome shotgun (WGS) entry which is preliminary data.</text>
</comment>
<evidence type="ECO:0000313" key="1">
    <source>
        <dbReference type="EMBL" id="EGQ74724.1"/>
    </source>
</evidence>
<accession>A0AA36UGI2</accession>
<dbReference type="Proteomes" id="UP000004982">
    <property type="component" value="Unassembled WGS sequence"/>
</dbReference>
<name>A0AA36UGI2_9NEIS</name>
<protein>
    <submittedName>
        <fullName evidence="1">Uncharacterized protein</fullName>
    </submittedName>
</protein>